<organism evidence="1 2">
    <name type="scientific">Caballeronia arvi</name>
    <dbReference type="NCBI Taxonomy" id="1777135"/>
    <lineage>
        <taxon>Bacteria</taxon>
        <taxon>Pseudomonadati</taxon>
        <taxon>Pseudomonadota</taxon>
        <taxon>Betaproteobacteria</taxon>
        <taxon>Burkholderiales</taxon>
        <taxon>Burkholderiaceae</taxon>
        <taxon>Caballeronia</taxon>
    </lineage>
</organism>
<reference evidence="1" key="1">
    <citation type="submission" date="2016-01" db="EMBL/GenBank/DDBJ databases">
        <authorList>
            <person name="Peeters C."/>
        </authorList>
    </citation>
    <scope>NUCLEOTIDE SEQUENCE [LARGE SCALE GENOMIC DNA]</scope>
    <source>
        <strain evidence="1">LMG 29317</strain>
    </source>
</reference>
<evidence type="ECO:0000313" key="1">
    <source>
        <dbReference type="EMBL" id="SAL40298.1"/>
    </source>
</evidence>
<sequence length="250" mass="27903">MLAEFLKRTVCALFEVHEDTRDVYRIVTPLEYAGTGDRVVVRVRMRNGAFSIDENGEACLCASMIGGDVESAAIEQWSQNLSQLSPARLDDDEVIRATTTDERLVVPYVFRVAEAAQQLCGVATSRVERRSGSDFKGRLSRTIVEIAEEFDLKYDSEVELPISGKFMADHVVQTPTPSIVIAAMSDTRLLEGELIHMQYREANKPGHVLAIAESQLTVGKAQFERANYYTWKTVVFDARNLRSLIASGLH</sequence>
<proteinExistence type="predicted"/>
<name>A0A158H7J4_9BURK</name>
<dbReference type="EMBL" id="FCOM02000005">
    <property type="protein sequence ID" value="SAL40298.1"/>
    <property type="molecule type" value="Genomic_DNA"/>
</dbReference>
<accession>A0A158H7J4</accession>
<dbReference type="OrthoDB" id="7059287at2"/>
<evidence type="ECO:0000313" key="2">
    <source>
        <dbReference type="Proteomes" id="UP000055019"/>
    </source>
</evidence>
<keyword evidence="2" id="KW-1185">Reference proteome</keyword>
<dbReference type="Proteomes" id="UP000055019">
    <property type="component" value="Unassembled WGS sequence"/>
</dbReference>
<dbReference type="AlphaFoldDB" id="A0A158H7J4"/>
<comment type="caution">
    <text evidence="1">The sequence shown here is derived from an EMBL/GenBank/DDBJ whole genome shotgun (WGS) entry which is preliminary data.</text>
</comment>
<gene>
    <name evidence="1" type="ORF">AWB74_01568</name>
</gene>
<protein>
    <submittedName>
        <fullName evidence="1">Uncharacterized protein</fullName>
    </submittedName>
</protein>